<evidence type="ECO:0000256" key="3">
    <source>
        <dbReference type="ARBA" id="ARBA00022475"/>
    </source>
</evidence>
<evidence type="ECO:0000313" key="11">
    <source>
        <dbReference type="Proteomes" id="UP000186406"/>
    </source>
</evidence>
<dbReference type="InterPro" id="IPR000515">
    <property type="entry name" value="MetI-like"/>
</dbReference>
<dbReference type="AlphaFoldDB" id="A0A1M7ZFR0"/>
<dbReference type="PROSITE" id="PS50928">
    <property type="entry name" value="ABC_TM1"/>
    <property type="match status" value="2"/>
</dbReference>
<name>A0A1M7ZFR0_9HYPH</name>
<feature type="transmembrane region" description="Helical" evidence="8">
    <location>
        <begin position="28"/>
        <end position="53"/>
    </location>
</feature>
<evidence type="ECO:0000259" key="9">
    <source>
        <dbReference type="PROSITE" id="PS50928"/>
    </source>
</evidence>
<evidence type="ECO:0000256" key="7">
    <source>
        <dbReference type="ARBA" id="ARBA00023136"/>
    </source>
</evidence>
<dbReference type="InterPro" id="IPR035906">
    <property type="entry name" value="MetI-like_sf"/>
</dbReference>
<keyword evidence="11" id="KW-1185">Reference proteome</keyword>
<feature type="transmembrane region" description="Helical" evidence="8">
    <location>
        <begin position="536"/>
        <end position="556"/>
    </location>
</feature>
<keyword evidence="3" id="KW-1003">Cell membrane</keyword>
<feature type="domain" description="ABC transmembrane type-1" evidence="9">
    <location>
        <begin position="70"/>
        <end position="275"/>
    </location>
</feature>
<evidence type="ECO:0000256" key="4">
    <source>
        <dbReference type="ARBA" id="ARBA00022519"/>
    </source>
</evidence>
<protein>
    <submittedName>
        <fullName evidence="10">Iron(III) transport system permease protein</fullName>
    </submittedName>
</protein>
<feature type="transmembrane region" description="Helical" evidence="8">
    <location>
        <begin position="306"/>
        <end position="328"/>
    </location>
</feature>
<dbReference type="RefSeq" id="WP_084564173.1">
    <property type="nucleotide sequence ID" value="NZ_FRXO01000002.1"/>
</dbReference>
<dbReference type="STRING" id="1123029.SAMN02745172_01411"/>
<evidence type="ECO:0000256" key="1">
    <source>
        <dbReference type="ARBA" id="ARBA00004429"/>
    </source>
</evidence>
<reference evidence="10 11" key="1">
    <citation type="submission" date="2016-12" db="EMBL/GenBank/DDBJ databases">
        <authorList>
            <person name="Song W.-J."/>
            <person name="Kurnit D.M."/>
        </authorList>
    </citation>
    <scope>NUCLEOTIDE SEQUENCE [LARGE SCALE GENOMIC DNA]</scope>
    <source>
        <strain evidence="10 11">DSM 19599</strain>
    </source>
</reference>
<comment type="subcellular location">
    <subcellularLocation>
        <location evidence="1">Cell inner membrane</location>
        <topology evidence="1">Multi-pass membrane protein</topology>
    </subcellularLocation>
    <subcellularLocation>
        <location evidence="8">Cell membrane</location>
        <topology evidence="8">Multi-pass membrane protein</topology>
    </subcellularLocation>
</comment>
<dbReference type="SUPFAM" id="SSF161098">
    <property type="entry name" value="MetI-like"/>
    <property type="match status" value="2"/>
</dbReference>
<evidence type="ECO:0000313" key="10">
    <source>
        <dbReference type="EMBL" id="SHO63516.1"/>
    </source>
</evidence>
<dbReference type="EMBL" id="FRXO01000002">
    <property type="protein sequence ID" value="SHO63516.1"/>
    <property type="molecule type" value="Genomic_DNA"/>
</dbReference>
<keyword evidence="4" id="KW-0997">Cell inner membrane</keyword>
<dbReference type="Proteomes" id="UP000186406">
    <property type="component" value="Unassembled WGS sequence"/>
</dbReference>
<dbReference type="PANTHER" id="PTHR43357:SF3">
    <property type="entry name" value="FE(3+)-TRANSPORT SYSTEM PERMEASE PROTEIN FBPB 2"/>
    <property type="match status" value="1"/>
</dbReference>
<gene>
    <name evidence="10" type="ORF">SAMN02745172_01411</name>
</gene>
<sequence>MAGDGCETARAAGGAAAMPAVRRHEPGWSVAVAVLAAAALAPLVAVVVLAFGPSDGVWSHLVSTVLPRAIAETAWLMAGIGIVTGVVGVGAAWAVTMYRFPGRRVLDWALLLPLAVPTYIAAFAAVELLDFAGPVQSGLRAVLGVTSKRDYWFPEVRTLGGAVFVMGTVLYPYVYLSARATFLMQSAAALDVARTLGAGPWRLFFRVALPLARPAIAVGISLALMESLNDIGAVQYLGVRTLTVSVYDTWLNRNSLAGAAQISVAMLAAMFALVAVERAARRRQRFHAGSRAAVVVPRPLPRGRGLAVAAFCALPVVAGFVLPALVLARSALRRLDQASDPALALAGFHSISLAIVAAVSTVAAGAAVAYAVRLKPGRWPRVGAAIASIGYAVPGTVLAVGILMPLSSLDAALARTLRDLFGLAAGLMLAGSGAGLVYAYCVRFLAVPIGNVETGLGRLSPHLDMAARTLGRSAAGTLRDVLLPLLRPSIATAGLIVFVETMKELPATVLLRPFNFETLATTVFNAASRERFEDGALAALAIVAVGLVPVIVLARASAGGRNLARRQASAEIRDALQHRPA</sequence>
<accession>A0A1M7ZFR0</accession>
<dbReference type="GO" id="GO:0055085">
    <property type="term" value="P:transmembrane transport"/>
    <property type="evidence" value="ECO:0007669"/>
    <property type="project" value="InterPro"/>
</dbReference>
<dbReference type="CDD" id="cd06261">
    <property type="entry name" value="TM_PBP2"/>
    <property type="match status" value="1"/>
</dbReference>
<feature type="transmembrane region" description="Helical" evidence="8">
    <location>
        <begin position="158"/>
        <end position="176"/>
    </location>
</feature>
<comment type="similarity">
    <text evidence="8">Belongs to the binding-protein-dependent transport system permease family.</text>
</comment>
<feature type="transmembrane region" description="Helical" evidence="8">
    <location>
        <begin position="73"/>
        <end position="96"/>
    </location>
</feature>
<feature type="transmembrane region" description="Helical" evidence="8">
    <location>
        <begin position="256"/>
        <end position="276"/>
    </location>
</feature>
<feature type="domain" description="ABC transmembrane type-1" evidence="9">
    <location>
        <begin position="347"/>
        <end position="555"/>
    </location>
</feature>
<feature type="transmembrane region" description="Helical" evidence="8">
    <location>
        <begin position="108"/>
        <end position="126"/>
    </location>
</feature>
<feature type="transmembrane region" description="Helical" evidence="8">
    <location>
        <begin position="348"/>
        <end position="372"/>
    </location>
</feature>
<keyword evidence="5 8" id="KW-0812">Transmembrane</keyword>
<feature type="transmembrane region" description="Helical" evidence="8">
    <location>
        <begin position="420"/>
        <end position="441"/>
    </location>
</feature>
<dbReference type="Gene3D" id="1.10.3720.10">
    <property type="entry name" value="MetI-like"/>
    <property type="match status" value="2"/>
</dbReference>
<dbReference type="FunFam" id="1.10.3720.10:FF:000088">
    <property type="entry name" value="Iron(III) ABC transporter, permease protein"/>
    <property type="match status" value="1"/>
</dbReference>
<evidence type="ECO:0000256" key="8">
    <source>
        <dbReference type="RuleBase" id="RU363032"/>
    </source>
</evidence>
<feature type="transmembrane region" description="Helical" evidence="8">
    <location>
        <begin position="203"/>
        <end position="225"/>
    </location>
</feature>
<keyword evidence="7 8" id="KW-0472">Membrane</keyword>
<proteinExistence type="inferred from homology"/>
<keyword evidence="2 8" id="KW-0813">Transport</keyword>
<dbReference type="GO" id="GO:0005886">
    <property type="term" value="C:plasma membrane"/>
    <property type="evidence" value="ECO:0007669"/>
    <property type="project" value="UniProtKB-SubCell"/>
</dbReference>
<evidence type="ECO:0000256" key="5">
    <source>
        <dbReference type="ARBA" id="ARBA00022692"/>
    </source>
</evidence>
<feature type="transmembrane region" description="Helical" evidence="8">
    <location>
        <begin position="384"/>
        <end position="408"/>
    </location>
</feature>
<keyword evidence="6 8" id="KW-1133">Transmembrane helix</keyword>
<dbReference type="PANTHER" id="PTHR43357">
    <property type="entry name" value="INNER MEMBRANE ABC TRANSPORTER PERMEASE PROTEIN YDCV"/>
    <property type="match status" value="1"/>
</dbReference>
<evidence type="ECO:0000256" key="2">
    <source>
        <dbReference type="ARBA" id="ARBA00022448"/>
    </source>
</evidence>
<organism evidence="10 11">
    <name type="scientific">Pseudoxanthobacter soli DSM 19599</name>
    <dbReference type="NCBI Taxonomy" id="1123029"/>
    <lineage>
        <taxon>Bacteria</taxon>
        <taxon>Pseudomonadati</taxon>
        <taxon>Pseudomonadota</taxon>
        <taxon>Alphaproteobacteria</taxon>
        <taxon>Hyphomicrobiales</taxon>
        <taxon>Segnochrobactraceae</taxon>
        <taxon>Pseudoxanthobacter</taxon>
    </lineage>
</organism>
<evidence type="ECO:0000256" key="6">
    <source>
        <dbReference type="ARBA" id="ARBA00022989"/>
    </source>
</evidence>
<dbReference type="Pfam" id="PF00528">
    <property type="entry name" value="BPD_transp_1"/>
    <property type="match status" value="1"/>
</dbReference>